<evidence type="ECO:0000256" key="1">
    <source>
        <dbReference type="ARBA" id="ARBA00023242"/>
    </source>
</evidence>
<dbReference type="GO" id="GO:0000981">
    <property type="term" value="F:DNA-binding transcription factor activity, RNA polymerase II-specific"/>
    <property type="evidence" value="ECO:0007669"/>
    <property type="project" value="InterPro"/>
</dbReference>
<feature type="region of interest" description="Disordered" evidence="2">
    <location>
        <begin position="43"/>
        <end position="135"/>
    </location>
</feature>
<dbReference type="InterPro" id="IPR036864">
    <property type="entry name" value="Zn2-C6_fun-type_DNA-bd_sf"/>
</dbReference>
<dbReference type="SUPFAM" id="SSF57701">
    <property type="entry name" value="Zn2/Cys6 DNA-binding domain"/>
    <property type="match status" value="1"/>
</dbReference>
<feature type="compositionally biased region" description="Basic residues" evidence="2">
    <location>
        <begin position="53"/>
        <end position="64"/>
    </location>
</feature>
<accession>A0A9W8Q7F4</accession>
<dbReference type="KEGG" id="amus:LMH87_004907"/>
<organism evidence="4 5">
    <name type="scientific">Akanthomyces muscarius</name>
    <name type="common">Entomopathogenic fungus</name>
    <name type="synonym">Lecanicillium muscarium</name>
    <dbReference type="NCBI Taxonomy" id="2231603"/>
    <lineage>
        <taxon>Eukaryota</taxon>
        <taxon>Fungi</taxon>
        <taxon>Dikarya</taxon>
        <taxon>Ascomycota</taxon>
        <taxon>Pezizomycotina</taxon>
        <taxon>Sordariomycetes</taxon>
        <taxon>Hypocreomycetidae</taxon>
        <taxon>Hypocreales</taxon>
        <taxon>Cordycipitaceae</taxon>
        <taxon>Akanthomyces</taxon>
    </lineage>
</organism>
<comment type="caution">
    <text evidence="4">The sequence shown here is derived from an EMBL/GenBank/DDBJ whole genome shotgun (WGS) entry which is preliminary data.</text>
</comment>
<evidence type="ECO:0000313" key="4">
    <source>
        <dbReference type="EMBL" id="KAJ4146077.1"/>
    </source>
</evidence>
<feature type="compositionally biased region" description="Basic and acidic residues" evidence="2">
    <location>
        <begin position="103"/>
        <end position="112"/>
    </location>
</feature>
<keyword evidence="5" id="KW-1185">Reference proteome</keyword>
<gene>
    <name evidence="4" type="ORF">LMH87_004907</name>
</gene>
<evidence type="ECO:0000313" key="5">
    <source>
        <dbReference type="Proteomes" id="UP001144673"/>
    </source>
</evidence>
<dbReference type="PROSITE" id="PS00463">
    <property type="entry name" value="ZN2_CY6_FUNGAL_1"/>
    <property type="match status" value="1"/>
</dbReference>
<feature type="compositionally biased region" description="Basic and acidic residues" evidence="2">
    <location>
        <begin position="185"/>
        <end position="198"/>
    </location>
</feature>
<dbReference type="AlphaFoldDB" id="A0A9W8Q7F4"/>
<feature type="domain" description="Zn(2)-C6 fungal-type" evidence="3">
    <location>
        <begin position="8"/>
        <end position="39"/>
    </location>
</feature>
<dbReference type="Gene3D" id="4.10.240.10">
    <property type="entry name" value="Zn(2)-C6 fungal-type DNA-binding domain"/>
    <property type="match status" value="1"/>
</dbReference>
<dbReference type="CDD" id="cd00067">
    <property type="entry name" value="GAL4"/>
    <property type="match status" value="1"/>
</dbReference>
<evidence type="ECO:0000256" key="2">
    <source>
        <dbReference type="SAM" id="MobiDB-lite"/>
    </source>
</evidence>
<dbReference type="PANTHER" id="PTHR31668:SF24">
    <property type="entry name" value="TRANSCRIPTION FACTOR, PUTATIVE-RELATED"/>
    <property type="match status" value="1"/>
</dbReference>
<dbReference type="RefSeq" id="XP_056049747.1">
    <property type="nucleotide sequence ID" value="XM_056196194.1"/>
</dbReference>
<dbReference type="GeneID" id="80892066"/>
<dbReference type="Pfam" id="PF00172">
    <property type="entry name" value="Zn_clus"/>
    <property type="match status" value="1"/>
</dbReference>
<feature type="region of interest" description="Disordered" evidence="2">
    <location>
        <begin position="179"/>
        <end position="198"/>
    </location>
</feature>
<dbReference type="InterPro" id="IPR050797">
    <property type="entry name" value="Carb_Metab_Trans_Reg"/>
</dbReference>
<dbReference type="GO" id="GO:0008270">
    <property type="term" value="F:zinc ion binding"/>
    <property type="evidence" value="ECO:0007669"/>
    <property type="project" value="InterPro"/>
</dbReference>
<keyword evidence="1" id="KW-0539">Nucleus</keyword>
<protein>
    <recommendedName>
        <fullName evidence="3">Zn(2)-C6 fungal-type domain-containing protein</fullName>
    </recommendedName>
</protein>
<reference evidence="4" key="1">
    <citation type="journal article" date="2023" name="Access Microbiol">
        <title>De-novo genome assembly for Akanthomyces muscarius, a biocontrol agent of insect agricultural pests.</title>
        <authorList>
            <person name="Erdos Z."/>
            <person name="Studholme D.J."/>
            <person name="Raymond B."/>
            <person name="Sharma M."/>
        </authorList>
    </citation>
    <scope>NUCLEOTIDE SEQUENCE</scope>
    <source>
        <strain evidence="4">Ve6</strain>
    </source>
</reference>
<name>A0A9W8Q7F4_AKAMU</name>
<dbReference type="PANTHER" id="PTHR31668">
    <property type="entry name" value="GLUCOSE TRANSPORT TRANSCRIPTION REGULATOR RGT1-RELATED-RELATED"/>
    <property type="match status" value="1"/>
</dbReference>
<dbReference type="InterPro" id="IPR001138">
    <property type="entry name" value="Zn2Cys6_DnaBD"/>
</dbReference>
<sequence length="447" mass="50290">MMDTLRDACDDCHRRKIRCISRGRGACANCWDADQVCIYSPRNRMGRPAQQQRKTKQQGRKRRQDKSANAPSSRQEPNLPDKAAATTVQQQQQQQHTGVTRPQTEEFHEHVGQESLFGSASKPTEGSGEYPTLLHAGVNGESTFLDSMTHNMEPMQSGNKVSASESMSSYMASLFSENSGFAPEAHSENKEHSSHETQRPELVFDPHMLAVTAPDDPSAPGAMFMPTSDTVEQMDKDDLFMQQMALSFSAARMLTSQPSTPALMECYSQLSQILFRLHSSRERLEKSPINPADAQRDSWTRQVFETVGMFCDLVLPIFGDMHTFVEEPRYSAYLLVVSVTNAIVDLYQLLLDRHRSAWSLRPSSSSSGSSTRESSYGVDWPVQQKSVGTQTLLTLILYARTMDFHLQQLERLFYSITVMEGAQQTQLKITTLREALQVAMDGLELYY</sequence>
<dbReference type="PROSITE" id="PS50048">
    <property type="entry name" value="ZN2_CY6_FUNGAL_2"/>
    <property type="match status" value="1"/>
</dbReference>
<feature type="compositionally biased region" description="Polar residues" evidence="2">
    <location>
        <begin position="67"/>
        <end position="76"/>
    </location>
</feature>
<dbReference type="EMBL" id="JAJHUN010000011">
    <property type="protein sequence ID" value="KAJ4146077.1"/>
    <property type="molecule type" value="Genomic_DNA"/>
</dbReference>
<evidence type="ECO:0000259" key="3">
    <source>
        <dbReference type="PROSITE" id="PS50048"/>
    </source>
</evidence>
<proteinExistence type="predicted"/>
<dbReference type="Proteomes" id="UP001144673">
    <property type="component" value="Chromosome 2"/>
</dbReference>